<evidence type="ECO:0000313" key="2">
    <source>
        <dbReference type="EMBL" id="DAA02904.1"/>
    </source>
</evidence>
<accession>Q6ILF7</accession>
<dbReference type="EMBL" id="BK002059">
    <property type="protein sequence ID" value="DAA02904.1"/>
    <property type="molecule type" value="Genomic_DNA"/>
</dbReference>
<gene>
    <name evidence="2" type="ORF">HDC09503</name>
</gene>
<evidence type="ECO:0000256" key="1">
    <source>
        <dbReference type="SAM" id="MobiDB-lite"/>
    </source>
</evidence>
<dbReference type="AlphaFoldDB" id="Q6ILF7"/>
<proteinExistence type="predicted"/>
<feature type="region of interest" description="Disordered" evidence="1">
    <location>
        <begin position="29"/>
        <end position="63"/>
    </location>
</feature>
<name>Q6ILF7_DROME</name>
<organism evidence="2">
    <name type="scientific">Drosophila melanogaster</name>
    <name type="common">Fruit fly</name>
    <dbReference type="NCBI Taxonomy" id="7227"/>
    <lineage>
        <taxon>Eukaryota</taxon>
        <taxon>Metazoa</taxon>
        <taxon>Ecdysozoa</taxon>
        <taxon>Arthropoda</taxon>
        <taxon>Hexapoda</taxon>
        <taxon>Insecta</taxon>
        <taxon>Pterygota</taxon>
        <taxon>Neoptera</taxon>
        <taxon>Endopterygota</taxon>
        <taxon>Diptera</taxon>
        <taxon>Brachycera</taxon>
        <taxon>Muscomorpha</taxon>
        <taxon>Ephydroidea</taxon>
        <taxon>Drosophilidae</taxon>
        <taxon>Drosophila</taxon>
        <taxon>Sophophora</taxon>
    </lineage>
</organism>
<protein>
    <submittedName>
        <fullName evidence="2">HDC09503</fullName>
    </submittedName>
</protein>
<reference evidence="2" key="1">
    <citation type="journal article" date="2003" name="Genome Biol.">
        <title>An integrated gene annotation and transcriptional profiling approach towards the full gene content of the Drosophila genome.</title>
        <authorList>
            <person name="Hild M."/>
            <person name="Beckmann B."/>
            <person name="Haas S.A."/>
            <person name="Koch B."/>
            <person name="Solovyev V."/>
            <person name="Busold C."/>
            <person name="Fellenberg K."/>
            <person name="Boutros M."/>
            <person name="Vingron M."/>
            <person name="Sauer F."/>
            <person name="Hoheisel J.D."/>
            <person name="Paro R."/>
        </authorList>
    </citation>
    <scope>NUCLEOTIDE SEQUENCE</scope>
</reference>
<sequence>MFQLSWSREWEFWQDRMLNAILRNGSAARKSSVDESQPGAKPQGICSAIQPFNHYPNPPHSPPHPADWMTHSVHNWLCEKIGALHAAYAQSVRNLRCEAVKAAPIPSPHLQLSWSNRWSNEVCSPFAGHQLSSKNQQLANSLPQELAIHDPGGYFGCFPPMRLLQFRAASPLSLTLLSCKMKTAAQLEAEAVEAADCRCQCNSSSQTGTV</sequence>